<dbReference type="SUPFAM" id="SSF48179">
    <property type="entry name" value="6-phosphogluconate dehydrogenase C-terminal domain-like"/>
    <property type="match status" value="1"/>
</dbReference>
<dbReference type="Proteomes" id="UP000244005">
    <property type="component" value="Unassembled WGS sequence"/>
</dbReference>
<gene>
    <name evidence="3" type="ORF">MARPO_0031s0116</name>
</gene>
<dbReference type="PANTHER" id="PTHR43207">
    <property type="entry name" value="AROGENATE DEHYDROGENASE-RELATED"/>
    <property type="match status" value="1"/>
</dbReference>
<dbReference type="InterPro" id="IPR045011">
    <property type="entry name" value="TYRAAT1/2"/>
</dbReference>
<evidence type="ECO:0000313" key="3">
    <source>
        <dbReference type="EMBL" id="PTQ42148.1"/>
    </source>
</evidence>
<dbReference type="OrthoDB" id="2414662at2759"/>
<dbReference type="GO" id="GO:0008977">
    <property type="term" value="F:prephenate dehydrogenase (NAD+) activity"/>
    <property type="evidence" value="ECO:0007669"/>
    <property type="project" value="InterPro"/>
</dbReference>
<dbReference type="InterPro" id="IPR003099">
    <property type="entry name" value="Prephen_DH"/>
</dbReference>
<evidence type="ECO:0000256" key="1">
    <source>
        <dbReference type="ARBA" id="ARBA00023002"/>
    </source>
</evidence>
<accession>A0A2R6X7S7</accession>
<sequence>MEVLSPLISGHSVSVSGRAARTGNRVSSRAPCTSHMLKINCTFFGSPVSSACCGQGTKIRRSYQPGQAFAIDAAQGFDYESIRLHELQMKNRLKVGIVGFGNFGQFLAQRIVKQGHTVLAHSRSDYGAIARKLGVTYFRDADDFCEEHPEVVILCTSILSTESVLASLPIQRLKRNTLFVDVLSVKEFPRNLFLQVLPSEFDVLCTHPMFGPESGRGSWAGLPLVYDKVRIRDGPRTERCRKFLNIFESEGCRMVEMTCEEHDVHAAGSQFITHTVGRVLGSLGLESTPINTKGYESLLRLVENTYSDSFDLYYGLFLYNKNATEELQNLERAFDTVKSQLFDKLHSILRQQMLMKSEDSKEPNLLKSAPPTVKTLLLSDNKNTAAPAVKGIDVNINVTSNSKSVPEVLSAKAFQAKAESEIS</sequence>
<dbReference type="InterPro" id="IPR059064">
    <property type="entry name" value="TYRAAT2_C"/>
</dbReference>
<dbReference type="InterPro" id="IPR008927">
    <property type="entry name" value="6-PGluconate_DH-like_C_sf"/>
</dbReference>
<dbReference type="Pfam" id="PF26213">
    <property type="entry name" value="TYRAAT1_C"/>
    <property type="match status" value="1"/>
</dbReference>
<organism evidence="3 4">
    <name type="scientific">Marchantia polymorpha</name>
    <name type="common">Common liverwort</name>
    <name type="synonym">Marchantia aquatica</name>
    <dbReference type="NCBI Taxonomy" id="3197"/>
    <lineage>
        <taxon>Eukaryota</taxon>
        <taxon>Viridiplantae</taxon>
        <taxon>Streptophyta</taxon>
        <taxon>Embryophyta</taxon>
        <taxon>Marchantiophyta</taxon>
        <taxon>Marchantiopsida</taxon>
        <taxon>Marchantiidae</taxon>
        <taxon>Marchantiales</taxon>
        <taxon>Marchantiaceae</taxon>
        <taxon>Marchantia</taxon>
    </lineage>
</organism>
<keyword evidence="4" id="KW-1185">Reference proteome</keyword>
<dbReference type="Gene3D" id="3.40.50.720">
    <property type="entry name" value="NAD(P)-binding Rossmann-like Domain"/>
    <property type="match status" value="1"/>
</dbReference>
<protein>
    <recommendedName>
        <fullName evidence="2">Prephenate/arogenate dehydrogenase domain-containing protein</fullName>
    </recommendedName>
</protein>
<dbReference type="SUPFAM" id="SSF51735">
    <property type="entry name" value="NAD(P)-binding Rossmann-fold domains"/>
    <property type="match status" value="1"/>
</dbReference>
<proteinExistence type="predicted"/>
<evidence type="ECO:0000313" key="4">
    <source>
        <dbReference type="Proteomes" id="UP000244005"/>
    </source>
</evidence>
<dbReference type="Gramene" id="Mp2g04610.1">
    <property type="protein sequence ID" value="Mp2g04610.1.cds"/>
    <property type="gene ID" value="Mp2g04610"/>
</dbReference>
<dbReference type="GO" id="GO:0006571">
    <property type="term" value="P:tyrosine biosynthetic process"/>
    <property type="evidence" value="ECO:0007669"/>
    <property type="project" value="InterPro"/>
</dbReference>
<keyword evidence="1" id="KW-0560">Oxidoreductase</keyword>
<name>A0A2R6X7S7_MARPO</name>
<dbReference type="GO" id="GO:0004665">
    <property type="term" value="F:prephenate dehydrogenase (NADP+) activity"/>
    <property type="evidence" value="ECO:0007669"/>
    <property type="project" value="InterPro"/>
</dbReference>
<dbReference type="PANTHER" id="PTHR43207:SF4">
    <property type="entry name" value="AROGENATE DEHYDROGENASE 2, CHLOROPLASTIC"/>
    <property type="match status" value="1"/>
</dbReference>
<dbReference type="OMA" id="CLHPMFG"/>
<dbReference type="SMR" id="A0A2R6X7S7"/>
<dbReference type="PROSITE" id="PS51176">
    <property type="entry name" value="PDH_ADH"/>
    <property type="match status" value="1"/>
</dbReference>
<feature type="domain" description="Prephenate/arogenate dehydrogenase" evidence="2">
    <location>
        <begin position="93"/>
        <end position="371"/>
    </location>
</feature>
<dbReference type="AlphaFoldDB" id="A0A2R6X7S7"/>
<dbReference type="EMBL" id="KZ772703">
    <property type="protein sequence ID" value="PTQ42148.1"/>
    <property type="molecule type" value="Genomic_DNA"/>
</dbReference>
<dbReference type="Pfam" id="PF03807">
    <property type="entry name" value="F420_oxidored"/>
    <property type="match status" value="1"/>
</dbReference>
<dbReference type="GO" id="GO:0033730">
    <property type="term" value="F:arogenate dehydrogenase (NADP+) activity"/>
    <property type="evidence" value="ECO:0007669"/>
    <property type="project" value="InterPro"/>
</dbReference>
<dbReference type="InterPro" id="IPR028939">
    <property type="entry name" value="P5C_Rdtase_cat_N"/>
</dbReference>
<reference evidence="4" key="1">
    <citation type="journal article" date="2017" name="Cell">
        <title>Insights into land plant evolution garnered from the Marchantia polymorpha genome.</title>
        <authorList>
            <person name="Bowman J.L."/>
            <person name="Kohchi T."/>
            <person name="Yamato K.T."/>
            <person name="Jenkins J."/>
            <person name="Shu S."/>
            <person name="Ishizaki K."/>
            <person name="Yamaoka S."/>
            <person name="Nishihama R."/>
            <person name="Nakamura Y."/>
            <person name="Berger F."/>
            <person name="Adam C."/>
            <person name="Aki S.S."/>
            <person name="Althoff F."/>
            <person name="Araki T."/>
            <person name="Arteaga-Vazquez M.A."/>
            <person name="Balasubrmanian S."/>
            <person name="Barry K."/>
            <person name="Bauer D."/>
            <person name="Boehm C.R."/>
            <person name="Briginshaw L."/>
            <person name="Caballero-Perez J."/>
            <person name="Catarino B."/>
            <person name="Chen F."/>
            <person name="Chiyoda S."/>
            <person name="Chovatia M."/>
            <person name="Davies K.M."/>
            <person name="Delmans M."/>
            <person name="Demura T."/>
            <person name="Dierschke T."/>
            <person name="Dolan L."/>
            <person name="Dorantes-Acosta A.E."/>
            <person name="Eklund D.M."/>
            <person name="Florent S.N."/>
            <person name="Flores-Sandoval E."/>
            <person name="Fujiyama A."/>
            <person name="Fukuzawa H."/>
            <person name="Galik B."/>
            <person name="Grimanelli D."/>
            <person name="Grimwood J."/>
            <person name="Grossniklaus U."/>
            <person name="Hamada T."/>
            <person name="Haseloff J."/>
            <person name="Hetherington A.J."/>
            <person name="Higo A."/>
            <person name="Hirakawa Y."/>
            <person name="Hundley H.N."/>
            <person name="Ikeda Y."/>
            <person name="Inoue K."/>
            <person name="Inoue S.I."/>
            <person name="Ishida S."/>
            <person name="Jia Q."/>
            <person name="Kakita M."/>
            <person name="Kanazawa T."/>
            <person name="Kawai Y."/>
            <person name="Kawashima T."/>
            <person name="Kennedy M."/>
            <person name="Kinose K."/>
            <person name="Kinoshita T."/>
            <person name="Kohara Y."/>
            <person name="Koide E."/>
            <person name="Komatsu K."/>
            <person name="Kopischke S."/>
            <person name="Kubo M."/>
            <person name="Kyozuka J."/>
            <person name="Lagercrantz U."/>
            <person name="Lin S.S."/>
            <person name="Lindquist E."/>
            <person name="Lipzen A.M."/>
            <person name="Lu C.W."/>
            <person name="De Luna E."/>
            <person name="Martienssen R.A."/>
            <person name="Minamino N."/>
            <person name="Mizutani M."/>
            <person name="Mizutani M."/>
            <person name="Mochizuki N."/>
            <person name="Monte I."/>
            <person name="Mosher R."/>
            <person name="Nagasaki H."/>
            <person name="Nakagami H."/>
            <person name="Naramoto S."/>
            <person name="Nishitani K."/>
            <person name="Ohtani M."/>
            <person name="Okamoto T."/>
            <person name="Okumura M."/>
            <person name="Phillips J."/>
            <person name="Pollak B."/>
            <person name="Reinders A."/>
            <person name="Rovekamp M."/>
            <person name="Sano R."/>
            <person name="Sawa S."/>
            <person name="Schmid M.W."/>
            <person name="Shirakawa M."/>
            <person name="Solano R."/>
            <person name="Spunde A."/>
            <person name="Suetsugu N."/>
            <person name="Sugano S."/>
            <person name="Sugiyama A."/>
            <person name="Sun R."/>
            <person name="Suzuki Y."/>
            <person name="Takenaka M."/>
            <person name="Takezawa D."/>
            <person name="Tomogane H."/>
            <person name="Tsuzuki M."/>
            <person name="Ueda T."/>
            <person name="Umeda M."/>
            <person name="Ward J.M."/>
            <person name="Watanabe Y."/>
            <person name="Yazaki K."/>
            <person name="Yokoyama R."/>
            <person name="Yoshitake Y."/>
            <person name="Yotsui I."/>
            <person name="Zachgo S."/>
            <person name="Schmutz J."/>
        </authorList>
    </citation>
    <scope>NUCLEOTIDE SEQUENCE [LARGE SCALE GENOMIC DNA]</scope>
    <source>
        <strain evidence="4">Tak-1</strain>
    </source>
</reference>
<evidence type="ECO:0000259" key="2">
    <source>
        <dbReference type="PROSITE" id="PS51176"/>
    </source>
</evidence>
<dbReference type="InterPro" id="IPR036291">
    <property type="entry name" value="NAD(P)-bd_dom_sf"/>
</dbReference>